<organism evidence="4 5">
    <name type="scientific">Cyanobacterium aponinum 0216</name>
    <dbReference type="NCBI Taxonomy" id="2676140"/>
    <lineage>
        <taxon>Bacteria</taxon>
        <taxon>Bacillati</taxon>
        <taxon>Cyanobacteriota</taxon>
        <taxon>Cyanophyceae</taxon>
        <taxon>Oscillatoriophycideae</taxon>
        <taxon>Chroococcales</taxon>
        <taxon>Geminocystaceae</taxon>
        <taxon>Cyanobacterium</taxon>
    </lineage>
</organism>
<keyword evidence="1" id="KW-0175">Coiled coil</keyword>
<proteinExistence type="predicted"/>
<evidence type="ECO:0000313" key="5">
    <source>
        <dbReference type="Proteomes" id="UP000437131"/>
    </source>
</evidence>
<keyword evidence="3" id="KW-1133">Transmembrane helix</keyword>
<keyword evidence="3" id="KW-0812">Transmembrane</keyword>
<evidence type="ECO:0000256" key="1">
    <source>
        <dbReference type="SAM" id="Coils"/>
    </source>
</evidence>
<reference evidence="4 5" key="1">
    <citation type="submission" date="2019-11" db="EMBL/GenBank/DDBJ databases">
        <title>Isolation of a new High Light Tolerant Cyanobacteria.</title>
        <authorList>
            <person name="Dobson Z."/>
            <person name="Vaughn N."/>
            <person name="Vaughn M."/>
            <person name="Fromme P."/>
            <person name="Mazor Y."/>
        </authorList>
    </citation>
    <scope>NUCLEOTIDE SEQUENCE [LARGE SCALE GENOMIC DNA]</scope>
    <source>
        <strain evidence="4 5">0216</strain>
    </source>
</reference>
<dbReference type="Proteomes" id="UP000437131">
    <property type="component" value="Unassembled WGS sequence"/>
</dbReference>
<dbReference type="EMBL" id="WMIA01000035">
    <property type="protein sequence ID" value="MTF40581.1"/>
    <property type="molecule type" value="Genomic_DNA"/>
</dbReference>
<name>A0A844H003_9CHRO</name>
<gene>
    <name evidence="4" type="ORF">GGC33_16850</name>
</gene>
<feature type="transmembrane region" description="Helical" evidence="3">
    <location>
        <begin position="249"/>
        <end position="269"/>
    </location>
</feature>
<keyword evidence="3" id="KW-0472">Membrane</keyword>
<accession>A0A844H003</accession>
<dbReference type="RefSeq" id="WP_155084686.1">
    <property type="nucleotide sequence ID" value="NZ_WMIA01000035.1"/>
</dbReference>
<protein>
    <submittedName>
        <fullName evidence="4">Uncharacterized protein</fullName>
    </submittedName>
</protein>
<feature type="coiled-coil region" evidence="1">
    <location>
        <begin position="264"/>
        <end position="301"/>
    </location>
</feature>
<sequence>MSKIFVETRGISEVYNWFEALEVNKKQLPQLPELVKKLADTEFESLVLYRESRQLILAITALKSGRIDNRTRPIRNSLIWIADNDEEAKIRAIIYEYLTAKDGLEKDIADAITETPEIKIDYQKIESIGDNNLESNALNSARLICKIGNLDKYKQELIDEIKSCSLPKEKGLLVFIADNKSQKTFEEAKPWRGLSNNISSEGWIILENKNKKPVVNEKKTKKQTSQISTKSLTDSEKSLTKSNKTERKLLNIFSIILVLLLVSNAFLLYKINELEKKINQIENLQSVIDKSKTDVEKLTTNLENDIVTAKDKFEKAFMEAQKQFNDDIFKATSKYETEMAKVQQRLSDSIERIN</sequence>
<evidence type="ECO:0000313" key="4">
    <source>
        <dbReference type="EMBL" id="MTF40581.1"/>
    </source>
</evidence>
<evidence type="ECO:0000256" key="2">
    <source>
        <dbReference type="SAM" id="MobiDB-lite"/>
    </source>
</evidence>
<comment type="caution">
    <text evidence="4">The sequence shown here is derived from an EMBL/GenBank/DDBJ whole genome shotgun (WGS) entry which is preliminary data.</text>
</comment>
<feature type="region of interest" description="Disordered" evidence="2">
    <location>
        <begin position="215"/>
        <end position="239"/>
    </location>
</feature>
<dbReference type="AlphaFoldDB" id="A0A844H003"/>
<evidence type="ECO:0000256" key="3">
    <source>
        <dbReference type="SAM" id="Phobius"/>
    </source>
</evidence>